<dbReference type="OrthoDB" id="116799at2"/>
<dbReference type="GO" id="GO:0016811">
    <property type="term" value="F:hydrolase activity, acting on carbon-nitrogen (but not peptide) bonds, in linear amides"/>
    <property type="evidence" value="ECO:0007669"/>
    <property type="project" value="TreeGrafter"/>
</dbReference>
<evidence type="ECO:0000313" key="1">
    <source>
        <dbReference type="EMBL" id="ETF03620.1"/>
    </source>
</evidence>
<dbReference type="PATRIC" id="fig|1424334.3.peg.1142"/>
<dbReference type="STRING" id="1424334.W822_05655"/>
<sequence>MVTPLNQGPLLARAAHAPAISLDALSGTGNVLILSPHPDDETLGCAQAISAVCEQGRKVIVVVATNGNLSHPRSKRYPKPVLAALRKQECLDALDVLGGVAVTPVFLDYDDQGSPSTVQAQQACVAQLEALAVAHEVTAIWTCWEHDPHCDHQRVAQLGEWLQARQPAMALYKYPIWGRFLPELPLLSGTLYQFSAHSGIDRKARAIACYRSQTTSLIDDDPEGFVMDPHTKAHFLQTPELFIQSGPPTRAQEFDALYLNDPDPWRFLTSEYEQNKYAATLAALPQKRYRCAIEAGCSIGVLTEKLSSRCGQVIGLDISGVAIALARARSTQANQVRFIQACLPDEWPDVSADLIVLSEILYFLQAWQIEELARRVAQSWEENGDCVLVNFSGDTCQALQGEQAEEVFFEAIQRFAEVSRISREAFDGFVVMVLKKRGASVS</sequence>
<dbReference type="GO" id="GO:0008757">
    <property type="term" value="F:S-adenosylmethionine-dependent methyltransferase activity"/>
    <property type="evidence" value="ECO:0007669"/>
    <property type="project" value="InterPro"/>
</dbReference>
<reference evidence="1 2" key="1">
    <citation type="journal article" date="2014" name="Genome Announc.">
        <title>Draft Genome Sequence of Advenella kashmirensis Strain W13003, a Polycyclic Aromatic Hydrocarbon-Degrading Bacterium.</title>
        <authorList>
            <person name="Wang X."/>
            <person name="Jin D."/>
            <person name="Zhou L."/>
            <person name="Wu L."/>
            <person name="An W."/>
            <person name="Zhao L."/>
        </authorList>
    </citation>
    <scope>NUCLEOTIDE SEQUENCE [LARGE SCALE GENOMIC DNA]</scope>
    <source>
        <strain evidence="1 2">W13003</strain>
    </source>
</reference>
<dbReference type="InterPro" id="IPR003737">
    <property type="entry name" value="GlcNAc_PI_deacetylase-related"/>
</dbReference>
<comment type="caution">
    <text evidence="1">The sequence shown here is derived from an EMBL/GenBank/DDBJ whole genome shotgun (WGS) entry which is preliminary data.</text>
</comment>
<dbReference type="Gene3D" id="3.40.50.10320">
    <property type="entry name" value="LmbE-like"/>
    <property type="match status" value="1"/>
</dbReference>
<gene>
    <name evidence="1" type="ORF">W822_05655</name>
</gene>
<dbReference type="AlphaFoldDB" id="V8QWE3"/>
<dbReference type="eggNOG" id="COG0500">
    <property type="taxonomic scope" value="Bacteria"/>
</dbReference>
<accession>V8QWE3</accession>
<dbReference type="PANTHER" id="PTHR12993">
    <property type="entry name" value="N-ACETYLGLUCOSAMINYL-PHOSPHATIDYLINOSITOL DE-N-ACETYLASE-RELATED"/>
    <property type="match status" value="1"/>
</dbReference>
<dbReference type="InterPro" id="IPR029063">
    <property type="entry name" value="SAM-dependent_MTases_sf"/>
</dbReference>
<dbReference type="InterPro" id="IPR024078">
    <property type="entry name" value="LmbE-like_dom_sf"/>
</dbReference>
<proteinExistence type="predicted"/>
<name>V8QWE3_9BURK</name>
<dbReference type="eggNOG" id="COG2120">
    <property type="taxonomic scope" value="Bacteria"/>
</dbReference>
<keyword evidence="2" id="KW-1185">Reference proteome</keyword>
<dbReference type="SUPFAM" id="SSF102588">
    <property type="entry name" value="LmbE-like"/>
    <property type="match status" value="1"/>
</dbReference>
<evidence type="ECO:0000313" key="2">
    <source>
        <dbReference type="Proteomes" id="UP000018733"/>
    </source>
</evidence>
<dbReference type="Pfam" id="PF02585">
    <property type="entry name" value="PIG-L"/>
    <property type="match status" value="1"/>
</dbReference>
<protein>
    <recommendedName>
        <fullName evidence="3">Methyltransferase domain-containing protein</fullName>
    </recommendedName>
</protein>
<dbReference type="CDD" id="cd02440">
    <property type="entry name" value="AdoMet_MTases"/>
    <property type="match status" value="1"/>
</dbReference>
<evidence type="ECO:0008006" key="3">
    <source>
        <dbReference type="Google" id="ProtNLM"/>
    </source>
</evidence>
<dbReference type="EMBL" id="AYXT01000002">
    <property type="protein sequence ID" value="ETF03620.1"/>
    <property type="molecule type" value="Genomic_DNA"/>
</dbReference>
<dbReference type="SUPFAM" id="SSF53335">
    <property type="entry name" value="S-adenosyl-L-methionine-dependent methyltransferases"/>
    <property type="match status" value="1"/>
</dbReference>
<dbReference type="Pfam" id="PF05401">
    <property type="entry name" value="NodS"/>
    <property type="match status" value="1"/>
</dbReference>
<dbReference type="InterPro" id="IPR008715">
    <property type="entry name" value="SAM-MeTfrase_NodS-like"/>
</dbReference>
<dbReference type="HOGENOM" id="CLU_024122_0_0_4"/>
<dbReference type="Gene3D" id="3.40.50.150">
    <property type="entry name" value="Vaccinia Virus protein VP39"/>
    <property type="match status" value="1"/>
</dbReference>
<dbReference type="GO" id="GO:0009312">
    <property type="term" value="P:oligosaccharide biosynthetic process"/>
    <property type="evidence" value="ECO:0007669"/>
    <property type="project" value="InterPro"/>
</dbReference>
<dbReference type="RefSeq" id="WP_024007511.1">
    <property type="nucleotide sequence ID" value="NZ_KI650985.1"/>
</dbReference>
<organism evidence="1 2">
    <name type="scientific">Advenella kashmirensis W13003</name>
    <dbReference type="NCBI Taxonomy" id="1424334"/>
    <lineage>
        <taxon>Bacteria</taxon>
        <taxon>Pseudomonadati</taxon>
        <taxon>Pseudomonadota</taxon>
        <taxon>Betaproteobacteria</taxon>
        <taxon>Burkholderiales</taxon>
        <taxon>Alcaligenaceae</taxon>
    </lineage>
</organism>
<dbReference type="PANTHER" id="PTHR12993:SF29">
    <property type="entry name" value="BLR3841 PROTEIN"/>
    <property type="match status" value="1"/>
</dbReference>
<dbReference type="Proteomes" id="UP000018733">
    <property type="component" value="Unassembled WGS sequence"/>
</dbReference>